<keyword evidence="6 7" id="KW-0333">Golgi apparatus</keyword>
<comment type="similarity">
    <text evidence="2 7">Belongs to the TRAPP small subunits family. BET3 subfamily.</text>
</comment>
<dbReference type="EMBL" id="SNSC02000013">
    <property type="protein sequence ID" value="TID19133.1"/>
    <property type="molecule type" value="Genomic_DNA"/>
</dbReference>
<evidence type="ECO:0000256" key="6">
    <source>
        <dbReference type="ARBA" id="ARBA00023034"/>
    </source>
</evidence>
<feature type="compositionally biased region" description="Pro residues" evidence="8">
    <location>
        <begin position="1"/>
        <end position="15"/>
    </location>
</feature>
<comment type="subcellular location">
    <subcellularLocation>
        <location evidence="1">Endoplasmic reticulum</location>
    </subcellularLocation>
    <subcellularLocation>
        <location evidence="7">Golgi apparatus</location>
        <location evidence="7">cis-Golgi network</location>
    </subcellularLocation>
</comment>
<keyword evidence="5 7" id="KW-0931">ER-Golgi transport</keyword>
<dbReference type="GO" id="GO:1990072">
    <property type="term" value="C:TRAPPIII protein complex"/>
    <property type="evidence" value="ECO:0007669"/>
    <property type="project" value="TreeGrafter"/>
</dbReference>
<dbReference type="InterPro" id="IPR016696">
    <property type="entry name" value="TRAPP-I_su5"/>
</dbReference>
<comment type="function">
    <text evidence="7">Plays a key role in the late stages of endoplasmic reticulum to Golgi traffic.</text>
</comment>
<dbReference type="GO" id="GO:1990071">
    <property type="term" value="C:TRAPPII protein complex"/>
    <property type="evidence" value="ECO:0007669"/>
    <property type="project" value="TreeGrafter"/>
</dbReference>
<evidence type="ECO:0000256" key="2">
    <source>
        <dbReference type="ARBA" id="ARBA00006218"/>
    </source>
</evidence>
<reference evidence="9 10" key="1">
    <citation type="submission" date="2019-04" db="EMBL/GenBank/DDBJ databases">
        <title>High contiguity whole genome sequence and gene annotation resource for two Venturia nashicola isolates.</title>
        <authorList>
            <person name="Prokchorchik M."/>
            <person name="Won K."/>
            <person name="Lee Y."/>
            <person name="Choi E.D."/>
            <person name="Segonzac C."/>
            <person name="Sohn K.H."/>
        </authorList>
    </citation>
    <scope>NUCLEOTIDE SEQUENCE [LARGE SCALE GENOMIC DNA]</scope>
    <source>
        <strain evidence="9 10">PRI2</strain>
    </source>
</reference>
<evidence type="ECO:0000313" key="10">
    <source>
        <dbReference type="Proteomes" id="UP000298493"/>
    </source>
</evidence>
<evidence type="ECO:0000256" key="1">
    <source>
        <dbReference type="ARBA" id="ARBA00004240"/>
    </source>
</evidence>
<keyword evidence="3 7" id="KW-0813">Transport</keyword>
<dbReference type="STRING" id="86259.A0A4Z1PDB3"/>
<organism evidence="9 10">
    <name type="scientific">Venturia nashicola</name>
    <dbReference type="NCBI Taxonomy" id="86259"/>
    <lineage>
        <taxon>Eukaryota</taxon>
        <taxon>Fungi</taxon>
        <taxon>Dikarya</taxon>
        <taxon>Ascomycota</taxon>
        <taxon>Pezizomycotina</taxon>
        <taxon>Dothideomycetes</taxon>
        <taxon>Pleosporomycetidae</taxon>
        <taxon>Venturiales</taxon>
        <taxon>Venturiaceae</taxon>
        <taxon>Venturia</taxon>
    </lineage>
</organism>
<comment type="caution">
    <text evidence="9">The sequence shown here is derived from an EMBL/GenBank/DDBJ whole genome shotgun (WGS) entry which is preliminary data.</text>
</comment>
<dbReference type="InterPro" id="IPR007194">
    <property type="entry name" value="TRAPP_component"/>
</dbReference>
<dbReference type="SUPFAM" id="SSF111126">
    <property type="entry name" value="Ligand-binding domain in the NO signalling and Golgi transport"/>
    <property type="match status" value="1"/>
</dbReference>
<dbReference type="GO" id="GO:0005783">
    <property type="term" value="C:endoplasmic reticulum"/>
    <property type="evidence" value="ECO:0007669"/>
    <property type="project" value="UniProtKB-SubCell"/>
</dbReference>
<proteinExistence type="inferred from homology"/>
<evidence type="ECO:0000256" key="7">
    <source>
        <dbReference type="PIRNR" id="PIRNR017479"/>
    </source>
</evidence>
<feature type="compositionally biased region" description="Low complexity" evidence="8">
    <location>
        <begin position="16"/>
        <end position="26"/>
    </location>
</feature>
<sequence length="245" mass="26487">MSAPSKPPPGQPPQSQPSHQNQPSQSRGLAIHQTPGLRTPSNKKTIYDRNLNRTKNAELSRAAFAYLFVEMIGYAQRRVSGVADLEIRLNAAGYPIGLRLLDLLLSRTPTSSTQPPTARPTRILPLLQFLSNTLWKHLFARPADALERSAQNPAEYMITDNAPLVSEYISVPSEIGSFNPGALVAGIMEGVCDGAGFGTVGGKGVGVSAHWSEDTGGGLWPGRTIFLIRFSEEVLEREEILGRGS</sequence>
<dbReference type="Proteomes" id="UP000298493">
    <property type="component" value="Unassembled WGS sequence"/>
</dbReference>
<dbReference type="AlphaFoldDB" id="A0A4Z1PDB3"/>
<comment type="subunit">
    <text evidence="7">Part of the multisubunit TRAPP (transport protein particle) complex.</text>
</comment>
<evidence type="ECO:0000256" key="5">
    <source>
        <dbReference type="ARBA" id="ARBA00022892"/>
    </source>
</evidence>
<protein>
    <recommendedName>
        <fullName evidence="7">Trafficking protein particle complex subunit</fullName>
    </recommendedName>
</protein>
<dbReference type="PANTHER" id="PTHR20902:SF0">
    <property type="entry name" value="TRAFFICKING PROTEIN PARTICLE COMPLEX SUBUNIT 5"/>
    <property type="match status" value="1"/>
</dbReference>
<accession>A0A4Z1PDB3</accession>
<keyword evidence="4 7" id="KW-0256">Endoplasmic reticulum</keyword>
<evidence type="ECO:0000256" key="8">
    <source>
        <dbReference type="SAM" id="MobiDB-lite"/>
    </source>
</evidence>
<dbReference type="GO" id="GO:0006888">
    <property type="term" value="P:endoplasmic reticulum to Golgi vesicle-mediated transport"/>
    <property type="evidence" value="ECO:0007669"/>
    <property type="project" value="TreeGrafter"/>
</dbReference>
<evidence type="ECO:0000256" key="4">
    <source>
        <dbReference type="ARBA" id="ARBA00022824"/>
    </source>
</evidence>
<evidence type="ECO:0000313" key="9">
    <source>
        <dbReference type="EMBL" id="TID19133.1"/>
    </source>
</evidence>
<feature type="region of interest" description="Disordered" evidence="8">
    <location>
        <begin position="1"/>
        <end position="49"/>
    </location>
</feature>
<dbReference type="PIRSF" id="PIRSF017479">
    <property type="entry name" value="TRAPP_I_complex_Trs31"/>
    <property type="match status" value="1"/>
</dbReference>
<name>A0A4Z1PDB3_9PEZI</name>
<dbReference type="OrthoDB" id="10254842at2759"/>
<gene>
    <name evidence="9" type="ORF">E6O75_ATG06254</name>
</gene>
<evidence type="ECO:0000256" key="3">
    <source>
        <dbReference type="ARBA" id="ARBA00022448"/>
    </source>
</evidence>
<dbReference type="PANTHER" id="PTHR20902">
    <property type="entry name" value="41-2 PROTEIN ANTIGEN-RELATED"/>
    <property type="match status" value="1"/>
</dbReference>
<dbReference type="CDD" id="cd14943">
    <property type="entry name" value="TRAPPC5_Trs31"/>
    <property type="match status" value="1"/>
</dbReference>
<dbReference type="Pfam" id="PF04051">
    <property type="entry name" value="TRAPP"/>
    <property type="match status" value="1"/>
</dbReference>
<dbReference type="Gene3D" id="3.30.1380.20">
    <property type="entry name" value="Trafficking protein particle complex subunit 3"/>
    <property type="match status" value="1"/>
</dbReference>
<dbReference type="InterPro" id="IPR024096">
    <property type="entry name" value="NO_sig/Golgi_transp_ligand-bd"/>
</dbReference>
<dbReference type="GO" id="GO:1990070">
    <property type="term" value="C:TRAPPI protein complex"/>
    <property type="evidence" value="ECO:0007669"/>
    <property type="project" value="TreeGrafter"/>
</dbReference>
<keyword evidence="10" id="KW-1185">Reference proteome</keyword>